<evidence type="ECO:0000256" key="1">
    <source>
        <dbReference type="ARBA" id="ARBA00004127"/>
    </source>
</evidence>
<evidence type="ECO:0000256" key="2">
    <source>
        <dbReference type="ARBA" id="ARBA00022448"/>
    </source>
</evidence>
<dbReference type="InterPro" id="IPR013662">
    <property type="entry name" value="RIH_assoc-dom"/>
</dbReference>
<dbReference type="InterPro" id="IPR000699">
    <property type="entry name" value="RIH_dom"/>
</dbReference>
<dbReference type="Gene3D" id="1.10.287.70">
    <property type="match status" value="1"/>
</dbReference>
<evidence type="ECO:0000256" key="7">
    <source>
        <dbReference type="ARBA" id="ARBA00023136"/>
    </source>
</evidence>
<keyword evidence="7 11" id="KW-0472">Membrane</keyword>
<dbReference type="SUPFAM" id="SSF100909">
    <property type="entry name" value="IP3 receptor type 1 binding core, domain 2"/>
    <property type="match status" value="2"/>
</dbReference>
<dbReference type="PANTHER" id="PTHR13715">
    <property type="entry name" value="RYANODINE RECEPTOR AND IP3 RECEPTOR"/>
    <property type="match status" value="1"/>
</dbReference>
<keyword evidence="8" id="KW-1071">Ligand-gated ion channel</keyword>
<dbReference type="InterPro" id="IPR036300">
    <property type="entry name" value="MIR_dom_sf"/>
</dbReference>
<dbReference type="Pfam" id="PF08454">
    <property type="entry name" value="RIH_assoc"/>
    <property type="match status" value="1"/>
</dbReference>
<evidence type="ECO:0000259" key="13">
    <source>
        <dbReference type="Pfam" id="PF01365"/>
    </source>
</evidence>
<feature type="transmembrane region" description="Helical" evidence="11">
    <location>
        <begin position="2405"/>
        <end position="2425"/>
    </location>
</feature>
<feature type="domain" description="Ion transport" evidence="12">
    <location>
        <begin position="2541"/>
        <end position="2718"/>
    </location>
</feature>
<evidence type="ECO:0000256" key="3">
    <source>
        <dbReference type="ARBA" id="ARBA00022692"/>
    </source>
</evidence>
<dbReference type="InterPro" id="IPR016093">
    <property type="entry name" value="MIR_motif"/>
</dbReference>
<evidence type="ECO:0000256" key="5">
    <source>
        <dbReference type="ARBA" id="ARBA00022989"/>
    </source>
</evidence>
<dbReference type="EMBL" id="GG662717">
    <property type="protein sequence ID" value="EAR94170.2"/>
    <property type="molecule type" value="Genomic_DNA"/>
</dbReference>
<evidence type="ECO:0000256" key="4">
    <source>
        <dbReference type="ARBA" id="ARBA00022737"/>
    </source>
</evidence>
<keyword evidence="6" id="KW-0406">Ion transport</keyword>
<dbReference type="Gene3D" id="2.80.10.50">
    <property type="match status" value="2"/>
</dbReference>
<dbReference type="InterPro" id="IPR035910">
    <property type="entry name" value="RyR/IP3R_RIH_dom_sf"/>
</dbReference>
<dbReference type="Pfam" id="PF02815">
    <property type="entry name" value="MIR"/>
    <property type="match status" value="1"/>
</dbReference>
<dbReference type="InterPro" id="IPR005821">
    <property type="entry name" value="Ion_trans_dom"/>
</dbReference>
<evidence type="ECO:0000259" key="14">
    <source>
        <dbReference type="Pfam" id="PF02815"/>
    </source>
</evidence>
<keyword evidence="4" id="KW-0677">Repeat</keyword>
<dbReference type="SUPFAM" id="SSF82109">
    <property type="entry name" value="MIR domain"/>
    <property type="match status" value="1"/>
</dbReference>
<evidence type="ECO:0000256" key="10">
    <source>
        <dbReference type="SAM" id="Coils"/>
    </source>
</evidence>
<dbReference type="PANTHER" id="PTHR13715:SF99">
    <property type="entry name" value="INOSITOL 1,4,5-TRISPHOSPHATE RECEPTOR-LIKE PROTEIN A"/>
    <property type="match status" value="1"/>
</dbReference>
<keyword evidence="10" id="KW-0175">Coiled coil</keyword>
<dbReference type="OrthoDB" id="313186at2759"/>
<dbReference type="GO" id="GO:0005262">
    <property type="term" value="F:calcium channel activity"/>
    <property type="evidence" value="ECO:0007669"/>
    <property type="project" value="InterPro"/>
</dbReference>
<dbReference type="GO" id="GO:0012505">
    <property type="term" value="C:endomembrane system"/>
    <property type="evidence" value="ECO:0007669"/>
    <property type="project" value="UniProtKB-SubCell"/>
</dbReference>
<keyword evidence="9" id="KW-0407">Ion channel</keyword>
<feature type="coiled-coil region" evidence="10">
    <location>
        <begin position="2818"/>
        <end position="2845"/>
    </location>
</feature>
<dbReference type="eggNOG" id="KOG3533">
    <property type="taxonomic scope" value="Eukaryota"/>
</dbReference>
<dbReference type="Pfam" id="PF00520">
    <property type="entry name" value="Ion_trans"/>
    <property type="match status" value="1"/>
</dbReference>
<feature type="transmembrane region" description="Helical" evidence="11">
    <location>
        <begin position="2605"/>
        <end position="2627"/>
    </location>
</feature>
<dbReference type="RefSeq" id="XP_001014415.2">
    <property type="nucleotide sequence ID" value="XM_001014415.2"/>
</dbReference>
<proteinExistence type="predicted"/>
<evidence type="ECO:0000313" key="18">
    <source>
        <dbReference type="Proteomes" id="UP000009168"/>
    </source>
</evidence>
<evidence type="ECO:0000256" key="9">
    <source>
        <dbReference type="ARBA" id="ARBA00023303"/>
    </source>
</evidence>
<dbReference type="Pfam" id="PF01365">
    <property type="entry name" value="RYDR_ITPR"/>
    <property type="match status" value="2"/>
</dbReference>
<evidence type="ECO:0000256" key="11">
    <source>
        <dbReference type="SAM" id="Phobius"/>
    </source>
</evidence>
<feature type="transmembrane region" description="Helical" evidence="11">
    <location>
        <begin position="2689"/>
        <end position="2708"/>
    </location>
</feature>
<evidence type="ECO:0000256" key="8">
    <source>
        <dbReference type="ARBA" id="ARBA00023286"/>
    </source>
</evidence>
<protein>
    <submittedName>
        <fullName evidence="17">Cation channel family protein</fullName>
    </submittedName>
</protein>
<dbReference type="KEGG" id="tet:TTHERM_00522370"/>
<feature type="domain" description="RyR/IP3R Homology associated" evidence="15">
    <location>
        <begin position="2076"/>
        <end position="2172"/>
    </location>
</feature>
<comment type="subcellular location">
    <subcellularLocation>
        <location evidence="1">Endomembrane system</location>
        <topology evidence="1">Multi-pass membrane protein</topology>
    </subcellularLocation>
</comment>
<evidence type="ECO:0000259" key="12">
    <source>
        <dbReference type="Pfam" id="PF00520"/>
    </source>
</evidence>
<feature type="domain" description="Inositol 1,4,5-trisphosphate/ryanodine receptor" evidence="16">
    <location>
        <begin position="5"/>
        <end position="261"/>
    </location>
</feature>
<feature type="transmembrane region" description="Helical" evidence="11">
    <location>
        <begin position="2556"/>
        <end position="2584"/>
    </location>
</feature>
<keyword evidence="3 11" id="KW-0812">Transmembrane</keyword>
<dbReference type="Proteomes" id="UP000009168">
    <property type="component" value="Unassembled WGS sequence"/>
</dbReference>
<feature type="transmembrane region" description="Helical" evidence="11">
    <location>
        <begin position="2446"/>
        <end position="2468"/>
    </location>
</feature>
<keyword evidence="5 11" id="KW-1133">Transmembrane helix</keyword>
<dbReference type="GO" id="GO:0016020">
    <property type="term" value="C:membrane"/>
    <property type="evidence" value="ECO:0007669"/>
    <property type="project" value="InterPro"/>
</dbReference>
<evidence type="ECO:0000313" key="17">
    <source>
        <dbReference type="EMBL" id="EAR94170.2"/>
    </source>
</evidence>
<dbReference type="Pfam" id="PF08709">
    <property type="entry name" value="Ins145_P3_rec"/>
    <property type="match status" value="1"/>
</dbReference>
<organism evidence="17 18">
    <name type="scientific">Tetrahymena thermophila (strain SB210)</name>
    <dbReference type="NCBI Taxonomy" id="312017"/>
    <lineage>
        <taxon>Eukaryota</taxon>
        <taxon>Sar</taxon>
        <taxon>Alveolata</taxon>
        <taxon>Ciliophora</taxon>
        <taxon>Intramacronucleata</taxon>
        <taxon>Oligohymenophorea</taxon>
        <taxon>Hymenostomatida</taxon>
        <taxon>Tetrahymenina</taxon>
        <taxon>Tetrahymenidae</taxon>
        <taxon>Tetrahymena</taxon>
    </lineage>
</organism>
<feature type="coiled-coil region" evidence="10">
    <location>
        <begin position="993"/>
        <end position="1037"/>
    </location>
</feature>
<keyword evidence="18" id="KW-1185">Reference proteome</keyword>
<dbReference type="InterPro" id="IPR014821">
    <property type="entry name" value="Ins145_P3_rcpt"/>
</dbReference>
<feature type="domain" description="MIR" evidence="14">
    <location>
        <begin position="324"/>
        <end position="427"/>
    </location>
</feature>
<feature type="coiled-coil region" evidence="10">
    <location>
        <begin position="139"/>
        <end position="166"/>
    </location>
</feature>
<feature type="domain" description="RIH" evidence="13">
    <location>
        <begin position="1344"/>
        <end position="1524"/>
    </location>
</feature>
<reference evidence="18" key="1">
    <citation type="journal article" date="2006" name="PLoS Biol.">
        <title>Macronuclear genome sequence of the ciliate Tetrahymena thermophila, a model eukaryote.</title>
        <authorList>
            <person name="Eisen J.A."/>
            <person name="Coyne R.S."/>
            <person name="Wu M."/>
            <person name="Wu D."/>
            <person name="Thiagarajan M."/>
            <person name="Wortman J.R."/>
            <person name="Badger J.H."/>
            <person name="Ren Q."/>
            <person name="Amedeo P."/>
            <person name="Jones K.M."/>
            <person name="Tallon L.J."/>
            <person name="Delcher A.L."/>
            <person name="Salzberg S.L."/>
            <person name="Silva J.C."/>
            <person name="Haas B.J."/>
            <person name="Majoros W.H."/>
            <person name="Farzad M."/>
            <person name="Carlton J.M."/>
            <person name="Smith R.K. Jr."/>
            <person name="Garg J."/>
            <person name="Pearlman R.E."/>
            <person name="Karrer K.M."/>
            <person name="Sun L."/>
            <person name="Manning G."/>
            <person name="Elde N.C."/>
            <person name="Turkewitz A.P."/>
            <person name="Asai D.J."/>
            <person name="Wilkes D.E."/>
            <person name="Wang Y."/>
            <person name="Cai H."/>
            <person name="Collins K."/>
            <person name="Stewart B.A."/>
            <person name="Lee S.R."/>
            <person name="Wilamowska K."/>
            <person name="Weinberg Z."/>
            <person name="Ruzzo W.L."/>
            <person name="Wloga D."/>
            <person name="Gaertig J."/>
            <person name="Frankel J."/>
            <person name="Tsao C.-C."/>
            <person name="Gorovsky M.A."/>
            <person name="Keeling P.J."/>
            <person name="Waller R.F."/>
            <person name="Patron N.J."/>
            <person name="Cherry J.M."/>
            <person name="Stover N.A."/>
            <person name="Krieger C.J."/>
            <person name="del Toro C."/>
            <person name="Ryder H.F."/>
            <person name="Williamson S.C."/>
            <person name="Barbeau R.A."/>
            <person name="Hamilton E.P."/>
            <person name="Orias E."/>
        </authorList>
    </citation>
    <scope>NUCLEOTIDE SEQUENCE [LARGE SCALE GENOMIC DNA]</scope>
    <source>
        <strain evidence="18">SB210</strain>
    </source>
</reference>
<dbReference type="GeneID" id="7838708"/>
<evidence type="ECO:0000259" key="16">
    <source>
        <dbReference type="Pfam" id="PF08709"/>
    </source>
</evidence>
<feature type="coiled-coil region" evidence="10">
    <location>
        <begin position="1105"/>
        <end position="1132"/>
    </location>
</feature>
<dbReference type="InterPro" id="IPR015925">
    <property type="entry name" value="Ryanodine_IP3_receptor"/>
</dbReference>
<evidence type="ECO:0000256" key="6">
    <source>
        <dbReference type="ARBA" id="ARBA00023065"/>
    </source>
</evidence>
<keyword evidence="2" id="KW-0813">Transport</keyword>
<sequence length="2860" mass="337893">MSQEENNYLRFGDKIVIKGFLSRGQQDYGGFLCAKGFTQSNISFQVIPNDILQKSSEYTNNLSFLKNYNDFVFQIWPRLNFQASKEYRHHQKRVDYLQKNIEKLVQDNKRRTQRHIAESYTETQKIKLKKMDTKLDVDLQKLIDEKDQYESISQTLKENVQRENEMNLKSLNQFQGQPVGYGTEIQIMHVDSGLFLSSQTIASDSEKSAYKFQLSKDYSSGMIFRILPKYRLRNIGDTIQYRDQMIIQSVKLRFSVSFSEEQAEIGKNKQPVQDFNEYKQVEEKKNDKISFIIDTYISQYSEVAWEFRKYSTCSSQNNLPKSVISGGDFVRFFHSETEGYLTADIAYQNQLLPQVYLGNYNGTYEQEKYSISSVWQIEQINDYNKGGPISISQDSESVFFYLRHVQTGRLLSFNQGGFSLDQDKDNIQQLDYQNAFVQFIQTKASDIQYLENQQSYHISILKNYMDITKEPEQVLENNENVQIPGFYQGLKDKEFNFNRQIINSDLEINDENALQIQKLSEQEKSDILFSLSAQPVLIKFVNIFKYKQSSDLITHDLKQKVTQSLEQLIRFVCELNSLDETKGILDCQGFCIQKNQRLLKDCQFIQILTSLLYYPFKNNYYNPKNLKLLPKDIIYIFQLTNVLIKYIIREYRPNELFASQWLELLMEQAMEYDNDVDILAEPTLTELIDNNEYILKYKIDENIILKFVELLIKEKSIKFIKLLRALINCDNKAMKNNQDTVITKLLFENNQAENFINPLSMLQNGKIQIRIREVPYDLEQIKQIHSREVNEYMKFYINVIYLFSDLCMDKQFIAIEFLSKYFSYDICYTIISGQEFDMDLKSAFCSFMRTCYIEGLHLNPIQAPIYLKQWDLIYSPKGELQWQKQLENMTKIMNQNKLVNAGFYGQRYVPSYSENPDILQCQYYIEKFDNLKDFIQLYLNQITDEQLYQRIWETEFNEFTLNIIKICSSLFTYGMYNTISQINQILAPLIKFLDASRDVLSEQEEKILKKEQKIKKIQQKSAELQQLEEKKENKISKKFNRYNQTEESMILCQCRTNICEILDFANNIILNWMGDKILIQFKKFYEESNLETKSVQQILQMIKERNNYLKAVQDFKNDKNELKEKRDKEQILIPPFDLLQQPLDWINDRVQDTFFTIDSLVQKKKGSKNPLDKTINIYLIDLLLYENSDLVESAMQILQANFSKRYNLVEYLKEIQIIDDSHKISILQKAQENYYRLNNLVDDSEEWYGLNSERGQQNSQIMLEILDELFYFLTDSQIRQVTEIDEVVSQKQSSKKKFLQVDDNGDDEDPQLQLIENDDQDPYNDQGIMHDEFSSEHSIIQDKLNQLISSDINQKGISINEDYYHEFVLKKHIRQEIQKMFRLLQIHKPIVQMLLYDLEWLKQIEKVKSQAILKKCFKILSLFCFDNIQNQQQLAEYIDCFIGHLQKETNTLPQMLLNEIARNNEELLTDHKLVHKLIESYCKIINHQTSNNQQRTIMLEYLSNFMKFKGQVIRQNQIDVMLCLSNPKYKFILFQLGLGNIQQDNTFYLQCNQLSQQIENGLKSNTPQVCIPMPNELQYFIQQLELMSTACEEKNGITENKSQNYFPLEVIYELLQQTPKCWPIRRAVVQFFYHVFLETEKDIEDLEYIQKILFLIQSDLEYISNNIKQLEDSQVYVINFQGNTSLRSLIQVYTFGLLFYCVKESAERYLINQKEQVYSFYKSIIQSFVKLQAILTDKDECNKVFIAQVFFIIQQKRHIQKSSLEIKELKEHFLPEIKDLIKKYENQQINHNKQNNQSNQQKQDLSKYGKLQQLPLKFHIIFKKLSETQIFKQCEEQEFQDLSQTMKKIQILSKNTLKNNNIISFEQLCKKFCSIMNPQNTNLPDQYYLLGLKIFRNLIEEENSGEAQPAAEWDGQLSFQSLVIQRQNTLTDYGVIQVVCNFLNANFKAEIKNEAILLGIAMLYGGNQKCQQELFNCLMQDSNNTVMICLFQMIQNYSTKIKKQMSFRNQEFQEKFRQRIHDLKAKKNNSDNVLINNDYDEQKEKEAKEKEEQMLIVQEVQGQINAYEEDEIILNLKRIYRFLQLFCEGHFLPLQDFLREQKQNGNLNPQSINFIKTISQNFGSLIRYLNDKTIDLGQQMIDLLIESLQGPCQLNQKCLSDNRIVDYIKELLSTFNQESDYEKRGIVEDDLKDQIDEMVSKSTILLVSLLEGNTEQQIPLYIDQQLDYGFIRQFLTNQFQQFVTEDLEMNIRNVSIKEIIERVSEKQQEFTGQIEMAFNMFILLATISDQLKRLNPDLVSEAQKCIEQKTENIEDQAIEFFSQNTCNIEVFFQDKICRVFFVKHPACRNISKHSREEFMNEVERGTLNDKLGSLMEEAETFFTEMDHMTQLKGWIIHFTSERYKMLKWFSTIVVFAINITMIASFERKLQEGYTVIDRSQTASTQVIYALGIIQLVTNFIMMMFWLVVNGPMVLTQKWRKYNEENQYLLDPKQERLLEELDNPKYYSTQLVTYALKTKGPNYPKFQQNSFLRFGNLWGQVKYYESSFMFMLKDGSFVYLCFYISCTVLGFFFDNIVYSIQLLDIINQFPSLKNVTRAVQLNANQLLKTLLLGIIVIFIFSVVGYTFAVDSFFSEEIGHGENMCSNLFQCFIDTLNYGLRTDGGISNTLRRQSFEFDNRGTYIFRVIYDVSWFALINVIFINIIFGVIIDTFGQLRDKKREVIEDMKNVCFICGLERYVFDKHADGFNNHIERDHQLWNYIFYMYYLSKKDSTDFNGVETEVIQKIKNEDISWFPMMKSLSLGEIEKKNGLGDKVINNLDEMSDSFKDLQEKIIFLQTQLKKEQQMNKIQQKALNSVSQIC</sequence>
<name>I7M136_TETTS</name>
<accession>I7M136</accession>
<dbReference type="InParanoid" id="I7M136"/>
<gene>
    <name evidence="17" type="ORF">TTHERM_00522370</name>
</gene>
<evidence type="ECO:0000259" key="15">
    <source>
        <dbReference type="Pfam" id="PF08454"/>
    </source>
</evidence>
<feature type="domain" description="RIH" evidence="13">
    <location>
        <begin position="562"/>
        <end position="749"/>
    </location>
</feature>